<proteinExistence type="predicted"/>
<sequence>MDNENDLFTVCKWSDKYGNVLEIYFFNDKKFNGFENTFGLDQVIQNNILRIVLVLKLKYNKKLRVGTSKNVKEDTGDNGLLKYQNQQATRFQEELIKTINDYDQENEMLSVIHHHIVNKMGNKNIQHIQIFGNITLVHDVVKRIQDVKNRYCLTKYPLSEMNSAQ</sequence>
<dbReference type="EMBL" id="CAJOBI010266619">
    <property type="protein sequence ID" value="CAF5130757.1"/>
    <property type="molecule type" value="Genomic_DNA"/>
</dbReference>
<organism evidence="1 2">
    <name type="scientific">Rotaria magnacalcarata</name>
    <dbReference type="NCBI Taxonomy" id="392030"/>
    <lineage>
        <taxon>Eukaryota</taxon>
        <taxon>Metazoa</taxon>
        <taxon>Spiralia</taxon>
        <taxon>Gnathifera</taxon>
        <taxon>Rotifera</taxon>
        <taxon>Eurotatoria</taxon>
        <taxon>Bdelloidea</taxon>
        <taxon>Philodinida</taxon>
        <taxon>Philodinidae</taxon>
        <taxon>Rotaria</taxon>
    </lineage>
</organism>
<accession>A0A8S3FPJ4</accession>
<evidence type="ECO:0000313" key="2">
    <source>
        <dbReference type="Proteomes" id="UP000676336"/>
    </source>
</evidence>
<evidence type="ECO:0000313" key="1">
    <source>
        <dbReference type="EMBL" id="CAF5130757.1"/>
    </source>
</evidence>
<dbReference type="AlphaFoldDB" id="A0A8S3FPJ4"/>
<dbReference type="Proteomes" id="UP000676336">
    <property type="component" value="Unassembled WGS sequence"/>
</dbReference>
<comment type="caution">
    <text evidence="1">The sequence shown here is derived from an EMBL/GenBank/DDBJ whole genome shotgun (WGS) entry which is preliminary data.</text>
</comment>
<protein>
    <submittedName>
        <fullName evidence="1">Uncharacterized protein</fullName>
    </submittedName>
</protein>
<reference evidence="1" key="1">
    <citation type="submission" date="2021-02" db="EMBL/GenBank/DDBJ databases">
        <authorList>
            <person name="Nowell W R."/>
        </authorList>
    </citation>
    <scope>NUCLEOTIDE SEQUENCE</scope>
</reference>
<gene>
    <name evidence="1" type="ORF">SMN809_LOCUS62960</name>
</gene>
<name>A0A8S3FPJ4_9BILA</name>
<feature type="non-terminal residue" evidence="1">
    <location>
        <position position="165"/>
    </location>
</feature>